<protein>
    <recommendedName>
        <fullName evidence="4">OmpA-like domain-containing protein</fullName>
    </recommendedName>
</protein>
<dbReference type="Gene3D" id="3.30.1330.60">
    <property type="entry name" value="OmpA-like domain"/>
    <property type="match status" value="1"/>
</dbReference>
<name>A0ABP0QWD4_9DINO</name>
<evidence type="ECO:0008006" key="4">
    <source>
        <dbReference type="Google" id="ProtNLM"/>
    </source>
</evidence>
<comment type="caution">
    <text evidence="2">The sequence shown here is derived from an EMBL/GenBank/DDBJ whole genome shotgun (WGS) entry which is preliminary data.</text>
</comment>
<dbReference type="EMBL" id="CAXAMN010025095">
    <property type="protein sequence ID" value="CAK9092607.1"/>
    <property type="molecule type" value="Genomic_DNA"/>
</dbReference>
<dbReference type="Proteomes" id="UP001642484">
    <property type="component" value="Unassembled WGS sequence"/>
</dbReference>
<evidence type="ECO:0000313" key="2">
    <source>
        <dbReference type="EMBL" id="CAK9092607.1"/>
    </source>
</evidence>
<gene>
    <name evidence="1" type="ORF">CCMP2556_LOCUS44263</name>
    <name evidence="2" type="ORF">CCMP2556_LOCUS44332</name>
</gene>
<evidence type="ECO:0000313" key="1">
    <source>
        <dbReference type="EMBL" id="CAK9092448.1"/>
    </source>
</evidence>
<organism evidence="2 3">
    <name type="scientific">Durusdinium trenchii</name>
    <dbReference type="NCBI Taxonomy" id="1381693"/>
    <lineage>
        <taxon>Eukaryota</taxon>
        <taxon>Sar</taxon>
        <taxon>Alveolata</taxon>
        <taxon>Dinophyceae</taxon>
        <taxon>Suessiales</taxon>
        <taxon>Symbiodiniaceae</taxon>
        <taxon>Durusdinium</taxon>
    </lineage>
</organism>
<evidence type="ECO:0000313" key="3">
    <source>
        <dbReference type="Proteomes" id="UP001642484"/>
    </source>
</evidence>
<dbReference type="SUPFAM" id="SSF103088">
    <property type="entry name" value="OmpA-like"/>
    <property type="match status" value="1"/>
</dbReference>
<keyword evidence="3" id="KW-1185">Reference proteome</keyword>
<reference evidence="2 3" key="1">
    <citation type="submission" date="2024-02" db="EMBL/GenBank/DDBJ databases">
        <authorList>
            <person name="Chen Y."/>
            <person name="Shah S."/>
            <person name="Dougan E. K."/>
            <person name="Thang M."/>
            <person name="Chan C."/>
        </authorList>
    </citation>
    <scope>NUCLEOTIDE SEQUENCE [LARGE SCALE GENOMIC DNA]</scope>
</reference>
<proteinExistence type="predicted"/>
<sequence>MQCICGGPSSWVRLPKLSKLASPPTCWKASASLFRKRARVKPICTCDFCDGVVYFLTSAEGIIRLIEASGDAELLARLGMCNRRLCINVFHSGVERLCVASVSSHAVGLTLSMTFQQMGCGQLALKICGSACGNHIYFGQGGGTVVRKESLPFIRAAANLALRFKEANIHIDAHAGVRAPGRFVAKNCSQARAKAILRELISYGADANRITFTAWGKDISSIWGESDERVARAEVYVQIAGAEFPERPAYYSKAVSGSSSLHHGADAPGIFFDSGCLVLKWAMNLASTVFSTPTPRASCSSCQLPLVFSSSLS</sequence>
<accession>A0ABP0QWD4</accession>
<dbReference type="EMBL" id="CAXAMN010025073">
    <property type="protein sequence ID" value="CAK9092448.1"/>
    <property type="molecule type" value="Genomic_DNA"/>
</dbReference>
<dbReference type="InterPro" id="IPR036737">
    <property type="entry name" value="OmpA-like_sf"/>
</dbReference>